<evidence type="ECO:0000313" key="5">
    <source>
        <dbReference type="Proteomes" id="UP000283485"/>
    </source>
</evidence>
<dbReference type="GO" id="GO:0016757">
    <property type="term" value="F:glycosyltransferase activity"/>
    <property type="evidence" value="ECO:0007669"/>
    <property type="project" value="InterPro"/>
</dbReference>
<accession>A0A414RF46</accession>
<protein>
    <submittedName>
        <fullName evidence="4">Glycosyltransferase</fullName>
    </submittedName>
</protein>
<evidence type="ECO:0000256" key="1">
    <source>
        <dbReference type="ARBA" id="ARBA00022679"/>
    </source>
</evidence>
<dbReference type="InterPro" id="IPR001296">
    <property type="entry name" value="Glyco_trans_1"/>
</dbReference>
<dbReference type="RefSeq" id="WP_118211368.1">
    <property type="nucleotide sequence ID" value="NZ_JBJHRL010000002.1"/>
</dbReference>
<sequence>MKIAYITTATPYNKNSWSGTNYYVKKALEDQGHIVYCIYNSKKDITLKAILYKFWAKLCNKNYQADRSIHNAKKWNKFILTHLEPNTDAIISLSTIPVAYLKTNIPIFIYIDGIYEYMLEQGFYKLINNTKEAHKIEQNALDNCSQIITSSTASAEAIKSNYKIDPKKISVIPLGANIDTIPDETEIINNIKHKSMEKCKILFVGVDWERKGTDIVIQAVEELYNSEFPIELHLVGLQNIPIKLPPYIINHGFISKMNTDGVNKLTQLYLNSHFLFVPSRGEAYGLVFCEASAYGLPSISHSIGGISTIIKNGVNGQLFNIGTSPRTFGEYIRKTFENENEYKKLAMSSYSRFITELNWSTAGKNITAIIKKHTHCK</sequence>
<dbReference type="Pfam" id="PF00534">
    <property type="entry name" value="Glycos_transf_1"/>
    <property type="match status" value="1"/>
</dbReference>
<feature type="domain" description="Glycosyltransferase subfamily 4-like N-terminal" evidence="3">
    <location>
        <begin position="22"/>
        <end position="179"/>
    </location>
</feature>
<dbReference type="Proteomes" id="UP000283485">
    <property type="component" value="Unassembled WGS sequence"/>
</dbReference>
<evidence type="ECO:0000313" key="4">
    <source>
        <dbReference type="EMBL" id="RHF91689.1"/>
    </source>
</evidence>
<gene>
    <name evidence="4" type="ORF">DW653_05825</name>
</gene>
<proteinExistence type="predicted"/>
<comment type="caution">
    <text evidence="4">The sequence shown here is derived from an EMBL/GenBank/DDBJ whole genome shotgun (WGS) entry which is preliminary data.</text>
</comment>
<organism evidence="4 5">
    <name type="scientific">Phocaeicola plebeius</name>
    <dbReference type="NCBI Taxonomy" id="310297"/>
    <lineage>
        <taxon>Bacteria</taxon>
        <taxon>Pseudomonadati</taxon>
        <taxon>Bacteroidota</taxon>
        <taxon>Bacteroidia</taxon>
        <taxon>Bacteroidales</taxon>
        <taxon>Bacteroidaceae</taxon>
        <taxon>Phocaeicola</taxon>
    </lineage>
</organism>
<dbReference type="PANTHER" id="PTHR46401:SF2">
    <property type="entry name" value="GLYCOSYLTRANSFERASE WBBK-RELATED"/>
    <property type="match status" value="1"/>
</dbReference>
<evidence type="ECO:0000259" key="3">
    <source>
        <dbReference type="Pfam" id="PF13439"/>
    </source>
</evidence>
<dbReference type="Gene3D" id="3.40.50.2000">
    <property type="entry name" value="Glycogen Phosphorylase B"/>
    <property type="match status" value="2"/>
</dbReference>
<evidence type="ECO:0000259" key="2">
    <source>
        <dbReference type="Pfam" id="PF00534"/>
    </source>
</evidence>
<reference evidence="4 5" key="1">
    <citation type="submission" date="2018-08" db="EMBL/GenBank/DDBJ databases">
        <title>A genome reference for cultivated species of the human gut microbiota.</title>
        <authorList>
            <person name="Zou Y."/>
            <person name="Xue W."/>
            <person name="Luo G."/>
        </authorList>
    </citation>
    <scope>NUCLEOTIDE SEQUENCE [LARGE SCALE GENOMIC DNA]</scope>
    <source>
        <strain evidence="4 5">AM23-23</strain>
    </source>
</reference>
<name>A0A414RF46_9BACT</name>
<dbReference type="PANTHER" id="PTHR46401">
    <property type="entry name" value="GLYCOSYLTRANSFERASE WBBK-RELATED"/>
    <property type="match status" value="1"/>
</dbReference>
<dbReference type="InterPro" id="IPR028098">
    <property type="entry name" value="Glyco_trans_4-like_N"/>
</dbReference>
<dbReference type="EMBL" id="QRHQ01000008">
    <property type="protein sequence ID" value="RHF91689.1"/>
    <property type="molecule type" value="Genomic_DNA"/>
</dbReference>
<feature type="domain" description="Glycosyl transferase family 1" evidence="2">
    <location>
        <begin position="189"/>
        <end position="347"/>
    </location>
</feature>
<dbReference type="CDD" id="cd03801">
    <property type="entry name" value="GT4_PimA-like"/>
    <property type="match status" value="1"/>
</dbReference>
<dbReference type="Pfam" id="PF13439">
    <property type="entry name" value="Glyco_transf_4"/>
    <property type="match status" value="1"/>
</dbReference>
<dbReference type="GO" id="GO:0009103">
    <property type="term" value="P:lipopolysaccharide biosynthetic process"/>
    <property type="evidence" value="ECO:0007669"/>
    <property type="project" value="TreeGrafter"/>
</dbReference>
<dbReference type="AlphaFoldDB" id="A0A414RF46"/>
<keyword evidence="1 4" id="KW-0808">Transferase</keyword>
<dbReference type="SUPFAM" id="SSF53756">
    <property type="entry name" value="UDP-Glycosyltransferase/glycogen phosphorylase"/>
    <property type="match status" value="1"/>
</dbReference>